<evidence type="ECO:0000313" key="2">
    <source>
        <dbReference type="Proteomes" id="UP001322277"/>
    </source>
</evidence>
<sequence>MTQASSPLGHTPVCFPTQIFFLQQSFISVMNLSSNPTPYHQRQTITTTDLHKLKYSIIQKPCVKFEFKKLRL</sequence>
<dbReference type="AlphaFoldDB" id="A0AAX4HZP7"/>
<dbReference type="KEGG" id="cdet:87937820"/>
<dbReference type="Proteomes" id="UP001322277">
    <property type="component" value="Chromosome 1"/>
</dbReference>
<organism evidence="1 2">
    <name type="scientific">Colletotrichum destructivum</name>
    <dbReference type="NCBI Taxonomy" id="34406"/>
    <lineage>
        <taxon>Eukaryota</taxon>
        <taxon>Fungi</taxon>
        <taxon>Dikarya</taxon>
        <taxon>Ascomycota</taxon>
        <taxon>Pezizomycotina</taxon>
        <taxon>Sordariomycetes</taxon>
        <taxon>Hypocreomycetidae</taxon>
        <taxon>Glomerellales</taxon>
        <taxon>Glomerellaceae</taxon>
        <taxon>Colletotrichum</taxon>
        <taxon>Colletotrichum destructivum species complex</taxon>
    </lineage>
</organism>
<name>A0AAX4HZP7_9PEZI</name>
<dbReference type="RefSeq" id="XP_062773527.1">
    <property type="nucleotide sequence ID" value="XM_062917476.1"/>
</dbReference>
<reference evidence="2" key="1">
    <citation type="journal article" date="2023" name="bioRxiv">
        <title>Complete genome of the Medicago anthracnose fungus, Colletotrichum destructivum, reveals a mini-chromosome-like region within a core chromosome.</title>
        <authorList>
            <person name="Lapalu N."/>
            <person name="Simon A."/>
            <person name="Lu A."/>
            <person name="Plaumann P.-L."/>
            <person name="Amselem J."/>
            <person name="Pigne S."/>
            <person name="Auger A."/>
            <person name="Koch C."/>
            <person name="Dallery J.-F."/>
            <person name="O'Connell R.J."/>
        </authorList>
    </citation>
    <scope>NUCLEOTIDE SEQUENCE [LARGE SCALE GENOMIC DNA]</scope>
    <source>
        <strain evidence="2">CBS 520.97</strain>
    </source>
</reference>
<protein>
    <submittedName>
        <fullName evidence="1">Uncharacterized protein</fullName>
    </submittedName>
</protein>
<dbReference type="EMBL" id="CP137305">
    <property type="protein sequence ID" value="WQF76303.1"/>
    <property type="molecule type" value="Genomic_DNA"/>
</dbReference>
<keyword evidence="2" id="KW-1185">Reference proteome</keyword>
<dbReference type="GeneID" id="87937820"/>
<accession>A0AAX4HZP7</accession>
<proteinExistence type="predicted"/>
<gene>
    <name evidence="1" type="ORF">CDEST_01317</name>
</gene>
<evidence type="ECO:0000313" key="1">
    <source>
        <dbReference type="EMBL" id="WQF76303.1"/>
    </source>
</evidence>